<name>A0ACB5R6P9_9CLOT</name>
<reference evidence="1" key="1">
    <citation type="journal article" date="2025" name="Int. J. Syst. Evol. Microbiol.">
        <title>Inconstantimicrobium mannanitabidum sp. nov., a novel member of the family Clostridiaceae isolated from anoxic soil under the treatment of reductive soil disinfestation.</title>
        <authorList>
            <person name="Ueki A."/>
            <person name="Tonouchi A."/>
            <person name="Honma S."/>
            <person name="Kaku N."/>
            <person name="Ueki K."/>
        </authorList>
    </citation>
    <scope>NUCLEOTIDE SEQUENCE</scope>
    <source>
        <strain evidence="1">TW13</strain>
    </source>
</reference>
<evidence type="ECO:0000313" key="2">
    <source>
        <dbReference type="Proteomes" id="UP001058074"/>
    </source>
</evidence>
<proteinExistence type="predicted"/>
<keyword evidence="2" id="KW-1185">Reference proteome</keyword>
<gene>
    <name evidence="1" type="ORF">rsdtw13_01450</name>
</gene>
<dbReference type="Proteomes" id="UP001058074">
    <property type="component" value="Unassembled WGS sequence"/>
</dbReference>
<protein>
    <submittedName>
        <fullName evidence="1">Uncharacterized protein</fullName>
    </submittedName>
</protein>
<dbReference type="EMBL" id="BROD01000001">
    <property type="protein sequence ID" value="GKX64887.1"/>
    <property type="molecule type" value="Genomic_DNA"/>
</dbReference>
<accession>A0ACB5R6P9</accession>
<sequence length="161" mass="19155">MGVHLVLDKLLYKLNKENTKKALNRLNSIDAEVLYNILIKNCWKYGIQNKLLLKDKFGFEVELIGRLEKVFIKFQKSNKVVVYEYEDFYRKCEIINMDRAYYISTGTFANDIYEVNHTRPLSSSIQLINGVKFLKTQVSSKIFHSNEFNIYNIHFFKYLPY</sequence>
<comment type="caution">
    <text evidence="1">The sequence shown here is derived from an EMBL/GenBank/DDBJ whole genome shotgun (WGS) entry which is preliminary data.</text>
</comment>
<organism evidence="1 2">
    <name type="scientific">Inconstantimicrobium mannanitabidum</name>
    <dbReference type="NCBI Taxonomy" id="1604901"/>
    <lineage>
        <taxon>Bacteria</taxon>
        <taxon>Bacillati</taxon>
        <taxon>Bacillota</taxon>
        <taxon>Clostridia</taxon>
        <taxon>Eubacteriales</taxon>
        <taxon>Clostridiaceae</taxon>
        <taxon>Inconstantimicrobium</taxon>
    </lineage>
</organism>
<evidence type="ECO:0000313" key="1">
    <source>
        <dbReference type="EMBL" id="GKX64887.1"/>
    </source>
</evidence>